<evidence type="ECO:0000313" key="2">
    <source>
        <dbReference type="Proteomes" id="UP000637061"/>
    </source>
</evidence>
<sequence>MVPEFSPRITTENGITRYCDNRVSGNIVVDGHRLTIHSWKSDYPGLGNTTRALQWLRVQGHTKITVIGAELDTKSAFGDQVSYWLHMQSLGLVEKLLDKHGDLIGQVKEIDEFTLRRLFDGASSRIASIGKSFRKPVDPDSPASHAARRMRAYAFLNAFSKGELKNQAEPLEDMDLLHDLLDSDSDRYGAVVQSLFGLANNHSERAALNLLRHTRDIGLVSFDAGWECPLTFLYNPRTEQVLSSNGVQSLKAVSKGLAPFICGPLEANKRATASSSYDADMVKFGYVADLLCEDQGISLR</sequence>
<dbReference type="Proteomes" id="UP000637061">
    <property type="component" value="Unassembled WGS sequence"/>
</dbReference>
<comment type="caution">
    <text evidence="1">The sequence shown here is derived from an EMBL/GenBank/DDBJ whole genome shotgun (WGS) entry which is preliminary data.</text>
</comment>
<gene>
    <name evidence="1" type="ORF">JEU22_01885</name>
</gene>
<organism evidence="1 2">
    <name type="scientific">Pseudomonas putida</name>
    <name type="common">Arthrobacter siderocapsulatus</name>
    <dbReference type="NCBI Taxonomy" id="303"/>
    <lineage>
        <taxon>Bacteria</taxon>
        <taxon>Pseudomonadati</taxon>
        <taxon>Pseudomonadota</taxon>
        <taxon>Gammaproteobacteria</taxon>
        <taxon>Pseudomonadales</taxon>
        <taxon>Pseudomonadaceae</taxon>
        <taxon>Pseudomonas</taxon>
    </lineage>
</organism>
<proteinExistence type="predicted"/>
<name>A0A8I1EBC4_PSEPU</name>
<protein>
    <submittedName>
        <fullName evidence="1">Uncharacterized protein</fullName>
    </submittedName>
</protein>
<reference evidence="1" key="1">
    <citation type="submission" date="2020-12" db="EMBL/GenBank/DDBJ databases">
        <title>Enhanced detection system for hospital associated transmission using whole genome sequencing surveillance.</title>
        <authorList>
            <person name="Harrison L.H."/>
            <person name="Van Tyne D."/>
            <person name="Marsh J.W."/>
            <person name="Griffith M.P."/>
            <person name="Snyder D.J."/>
            <person name="Cooper V.S."/>
            <person name="Mustapha M."/>
        </authorList>
    </citation>
    <scope>NUCLEOTIDE SEQUENCE</scope>
    <source>
        <strain evidence="1">PSB00042</strain>
    </source>
</reference>
<evidence type="ECO:0000313" key="1">
    <source>
        <dbReference type="EMBL" id="MBI6882650.1"/>
    </source>
</evidence>
<dbReference type="RefSeq" id="WP_198746261.1">
    <property type="nucleotide sequence ID" value="NZ_JAEHTE010000001.1"/>
</dbReference>
<accession>A0A8I1EBC4</accession>
<dbReference type="EMBL" id="JAEHTE010000001">
    <property type="protein sequence ID" value="MBI6882650.1"/>
    <property type="molecule type" value="Genomic_DNA"/>
</dbReference>
<dbReference type="AlphaFoldDB" id="A0A8I1EBC4"/>